<dbReference type="GO" id="GO:0000113">
    <property type="term" value="C:nucleotide-excision repair factor 4 complex"/>
    <property type="evidence" value="ECO:0007669"/>
    <property type="project" value="EnsemblFungi"/>
</dbReference>
<feature type="compositionally biased region" description="Acidic residues" evidence="1">
    <location>
        <begin position="111"/>
        <end position="121"/>
    </location>
</feature>
<dbReference type="Gene3D" id="3.80.10.10">
    <property type="entry name" value="Ribonuclease Inhibitor"/>
    <property type="match status" value="2"/>
</dbReference>
<dbReference type="PANTHER" id="PTHR13318">
    <property type="entry name" value="PARTNER OF PAIRED, ISOFORM B-RELATED"/>
    <property type="match status" value="1"/>
</dbReference>
<dbReference type="Proteomes" id="UP000005666">
    <property type="component" value="Chromosome 15"/>
</dbReference>
<organism evidence="2 3">
    <name type="scientific">Tetrapisispora phaffii (strain ATCC 24235 / CBS 4417 / NBRC 1672 / NRRL Y-8282 / UCD 70-5)</name>
    <name type="common">Yeast</name>
    <name type="synonym">Fabospora phaffii</name>
    <dbReference type="NCBI Taxonomy" id="1071381"/>
    <lineage>
        <taxon>Eukaryota</taxon>
        <taxon>Fungi</taxon>
        <taxon>Dikarya</taxon>
        <taxon>Ascomycota</taxon>
        <taxon>Saccharomycotina</taxon>
        <taxon>Saccharomycetes</taxon>
        <taxon>Saccharomycetales</taxon>
        <taxon>Saccharomycetaceae</taxon>
        <taxon>Tetrapisispora</taxon>
    </lineage>
</organism>
<sequence length="579" mass="65590">MYRNRRRRGNNDQGITGPNSALTQFLREEGISAETIRQRWLETNGINTEEVVKEEVEEKVEEVVVVKRETKKNTIKSKRKTEFSDESSDELSSEDDGAQYRRRLNIISKDSDEEEYEDDDTSVASSLIQSPPRKSARLNPNDPNVLKRQQEVLKTRKRRRVRAVNILNKKTFSVPSLQYLCITNISKNILRIQMESEENETDNSPSVIYSRVRKTLGGISLDNLTNLSNALSKNRSLNDQTLQLFLRTDLQSLTFHDCSKISFDGYKSLAIFSPNISHLSLQMCGQLNNESLLYIAEKLPNLISLKLDGPFLINEDTWKEFFQAMKGRLQEFHISNTHRFNDSSLQSLLTNCASSLVSLGFSRLDTLSNYSLLPQYLNNKEFHTLSIQYPYNEQDVDDEVIINLLGQVGSTIKHINLNGCQNLTDSVLLNGFCALLNGNKGIESLSFSELDQITDDGLIYFFSQVSLPNLKDCNLQRCLKIGDMAIMELVLNEAKSSLLHLNLNSLKELSSAVFEAMSFPNLETLNIGFIPCIDDATIETIQKQNEKLKIIEVFGDNKISATAEVKKGVTLIGRQSDNI</sequence>
<keyword evidence="3" id="KW-1185">Reference proteome</keyword>
<feature type="region of interest" description="Disordered" evidence="1">
    <location>
        <begin position="74"/>
        <end position="97"/>
    </location>
</feature>
<proteinExistence type="predicted"/>
<feature type="compositionally biased region" description="Acidic residues" evidence="1">
    <location>
        <begin position="84"/>
        <end position="97"/>
    </location>
</feature>
<evidence type="ECO:0000313" key="2">
    <source>
        <dbReference type="EMBL" id="CCE66021.1"/>
    </source>
</evidence>
<dbReference type="KEGG" id="tpf:TPHA_0O00510"/>
<dbReference type="SMART" id="SM00367">
    <property type="entry name" value="LRR_CC"/>
    <property type="match status" value="6"/>
</dbReference>
<dbReference type="EMBL" id="HE612870">
    <property type="protein sequence ID" value="CCE66021.1"/>
    <property type="molecule type" value="Genomic_DNA"/>
</dbReference>
<feature type="region of interest" description="Disordered" evidence="1">
    <location>
        <begin position="111"/>
        <end position="149"/>
    </location>
</feature>
<dbReference type="OMA" id="MCGQLNN"/>
<evidence type="ECO:0000313" key="3">
    <source>
        <dbReference type="Proteomes" id="UP000005666"/>
    </source>
</evidence>
<dbReference type="GO" id="GO:0009411">
    <property type="term" value="P:response to UV"/>
    <property type="evidence" value="ECO:0007669"/>
    <property type="project" value="EnsemblFungi"/>
</dbReference>
<reference evidence="2 3" key="1">
    <citation type="journal article" date="2011" name="Proc. Natl. Acad. Sci. U.S.A.">
        <title>Evolutionary erosion of yeast sex chromosomes by mating-type switching accidents.</title>
        <authorList>
            <person name="Gordon J.L."/>
            <person name="Armisen D."/>
            <person name="Proux-Wera E."/>
            <person name="Oheigeartaigh S.S."/>
            <person name="Byrne K.P."/>
            <person name="Wolfe K.H."/>
        </authorList>
    </citation>
    <scope>NUCLEOTIDE SEQUENCE [LARGE SCALE GENOMIC DNA]</scope>
    <source>
        <strain evidence="3">ATCC 24235 / CBS 4417 / NBRC 1672 / NRRL Y-8282 / UCD 70-5</strain>
    </source>
</reference>
<dbReference type="PANTHER" id="PTHR13318:SF247">
    <property type="entry name" value="GH16156P"/>
    <property type="match status" value="1"/>
</dbReference>
<dbReference type="RefSeq" id="XP_003688455.1">
    <property type="nucleotide sequence ID" value="XM_003688407.1"/>
</dbReference>
<dbReference type="GO" id="GO:0000715">
    <property type="term" value="P:nucleotide-excision repair, DNA damage recognition"/>
    <property type="evidence" value="ECO:0007669"/>
    <property type="project" value="EnsemblFungi"/>
</dbReference>
<dbReference type="GO" id="GO:0003684">
    <property type="term" value="F:damaged DNA binding"/>
    <property type="evidence" value="ECO:0007669"/>
    <property type="project" value="EnsemblFungi"/>
</dbReference>
<dbReference type="HOGENOM" id="CLU_006598_2_1_1"/>
<dbReference type="eggNOG" id="KOG1947">
    <property type="taxonomic scope" value="Eukaryota"/>
</dbReference>
<evidence type="ECO:0008006" key="4">
    <source>
        <dbReference type="Google" id="ProtNLM"/>
    </source>
</evidence>
<dbReference type="InterPro" id="IPR032675">
    <property type="entry name" value="LRR_dom_sf"/>
</dbReference>
<name>G8C1J3_TETPH</name>
<dbReference type="GO" id="GO:0070911">
    <property type="term" value="P:global genome nucleotide-excision repair"/>
    <property type="evidence" value="ECO:0007669"/>
    <property type="project" value="EnsemblFungi"/>
</dbReference>
<dbReference type="GO" id="GO:0004842">
    <property type="term" value="F:ubiquitin-protein transferase activity"/>
    <property type="evidence" value="ECO:0007669"/>
    <property type="project" value="EnsemblFungi"/>
</dbReference>
<dbReference type="GeneID" id="11530696"/>
<dbReference type="GO" id="GO:0008094">
    <property type="term" value="F:ATP-dependent activity, acting on DNA"/>
    <property type="evidence" value="ECO:0007669"/>
    <property type="project" value="EnsemblFungi"/>
</dbReference>
<dbReference type="GO" id="GO:0031146">
    <property type="term" value="P:SCF-dependent proteasomal ubiquitin-dependent protein catabolic process"/>
    <property type="evidence" value="ECO:0007669"/>
    <property type="project" value="TreeGrafter"/>
</dbReference>
<dbReference type="InterPro" id="IPR006553">
    <property type="entry name" value="Leu-rich_rpt_Cys-con_subtyp"/>
</dbReference>
<dbReference type="GO" id="GO:0019005">
    <property type="term" value="C:SCF ubiquitin ligase complex"/>
    <property type="evidence" value="ECO:0007669"/>
    <property type="project" value="TreeGrafter"/>
</dbReference>
<evidence type="ECO:0000256" key="1">
    <source>
        <dbReference type="SAM" id="MobiDB-lite"/>
    </source>
</evidence>
<dbReference type="SUPFAM" id="SSF52047">
    <property type="entry name" value="RNI-like"/>
    <property type="match status" value="1"/>
</dbReference>
<dbReference type="GO" id="GO:0031463">
    <property type="term" value="C:Cul3-RING ubiquitin ligase complex"/>
    <property type="evidence" value="ECO:0007669"/>
    <property type="project" value="EnsemblFungi"/>
</dbReference>
<dbReference type="STRING" id="1071381.G8C1J3"/>
<protein>
    <recommendedName>
        <fullName evidence="4">DNA repair protein RAD7</fullName>
    </recommendedName>
</protein>
<dbReference type="GO" id="GO:0008104">
    <property type="term" value="P:intracellular protein localization"/>
    <property type="evidence" value="ECO:0007669"/>
    <property type="project" value="EnsemblFungi"/>
</dbReference>
<gene>
    <name evidence="2" type="primary">TPHA0O00510</name>
    <name evidence="2" type="ordered locus">TPHA_0O00510</name>
</gene>
<dbReference type="AlphaFoldDB" id="G8C1J3"/>
<dbReference type="OrthoDB" id="1924287at2759"/>
<accession>G8C1J3</accession>